<feature type="compositionally biased region" description="Basic and acidic residues" evidence="2">
    <location>
        <begin position="923"/>
        <end position="934"/>
    </location>
</feature>
<feature type="region of interest" description="Disordered" evidence="2">
    <location>
        <begin position="1030"/>
        <end position="1049"/>
    </location>
</feature>
<feature type="domain" description="Heterokaryon incompatibility" evidence="3">
    <location>
        <begin position="325"/>
        <end position="450"/>
    </location>
</feature>
<evidence type="ECO:0000259" key="3">
    <source>
        <dbReference type="Pfam" id="PF06985"/>
    </source>
</evidence>
<dbReference type="PANTHER" id="PTHR10622">
    <property type="entry name" value="HET DOMAIN-CONTAINING PROTEIN"/>
    <property type="match status" value="1"/>
</dbReference>
<feature type="region of interest" description="Disordered" evidence="2">
    <location>
        <begin position="1005"/>
        <end position="1025"/>
    </location>
</feature>
<keyword evidence="1" id="KW-0175">Coiled coil</keyword>
<feature type="compositionally biased region" description="Pro residues" evidence="2">
    <location>
        <begin position="958"/>
        <end position="982"/>
    </location>
</feature>
<accession>A0AAV9GWD8</accession>
<dbReference type="InterPro" id="IPR010730">
    <property type="entry name" value="HET"/>
</dbReference>
<feature type="coiled-coil region" evidence="1">
    <location>
        <begin position="272"/>
        <end position="299"/>
    </location>
</feature>
<sequence length="1455" mass="161377">MATSISGGSDTLKLVPAALLDMVKSTDFSPEVLEKMFTEIGASPEKLRAILNLWFVPRFRPTFVPDANHAVSGLQDVEFLGTLDPPPVQLPYRMFDIETGNLVEFPAIGARGQYCMLSHRWKGLELLLGDIKRARAQDLERAKEAIRAAKLATPGAKIPLAASGGARKDDVQLVLEQCRLEIAEQEEIIKELFLADEPSATPEGFSLAALLDRRLRAKSVESRLEWARNGEDSTRTKLRFAEMESEIFSDLINKARKDVAGHAETPSALGVVENMRGEVAKAKDELQAASAEYKATLSDIEFFRNRNRVRDALDEMVCRLQRWKSAIKLDRVIQEADRIFKTKLFQRREKTYLWTDTCCIDKTNAGELSQSLSLMGDWYANAEFTLVQLDTNSSDADAALDWRLFQGERGREAEPLSAGLSKGSKKVIRGFEDIAVSKPEWSTRAWTLQELVMSKTTFYLNSEWKDLSRPVESLGYFYHLMPFIALYTQRDTNNLYTAGETILTEETLYEILGDHDIPLELRHIRESVERMHTSPSSGEKSASDVSVKAGKEYTRIRRAQQLIILLNGLGVRFPKDMAMETATSEMSRAVYLAAADLAGDSDDREMVQVLGRLKKHLKKAAPAHQHGEMVQSARKERETEALHAINHLLRLLVEETLQLILEDRAYVAKFGLVDQLGAWQEGKRRSGFAAQSVLAASGKRVATVATDRAYALMGILGVRFPTFSAEGYAMALARLLDQVIITHNDISVFNWTGMEMGSPVRGRSLYPSSHVAFSNQEDRGRHYNLLLSSQVQGRMDDVMQTYHQVVSVLRQAIDTVKDKHQKDLPFGWLFRIIDLVRLSGFHELKLELKSVGKIVEYIVKHCVVKKPTPIEPTSPVTAETKESTPGYLELARGLSFSSLPSPPISLPSPSLSMPRFKMGLGGGKKDDAAADSTKKTSKFSAFGKKPSFGLGKQAPEPAAEPTPPPAAAVPTVPVPAPTPHAPSKPSWTDLDEAVTRHLEYILQTPEARDELSKDGKGPFPLPSELQDVELDSNTTKPDSHANKPGITTRLGLGRDFDHNSTISPNPIIVNNSGIEGLFDIQRVIVTMIDHDRLRGRITKAVTPRDKISGWCSISTGFARVIASFSCENRLLEQELDAVEGVESKVLMEQYKSKEERRGARLLKDMVVSSGREGAGQGKGSEGVGQVKGGEGVGQGKVAEEEKDEEIDDVDEETEEERVVSKMIEFIQEPQLQLVAGEWVLARFSGVPGARWFLCHLELGSAPGQYYGHRIATGEIDFSNSTPEPGLVKAWQTYMERKKRKMCYVLDRYLKSRVSAKESEEKLTFGMKTVGDATNRVGVGAFGFGFPGAAAATPKKEADEEATLVEKADDSDDEEGSTLDQLLDKGKVAAKAFGEYTVLAAVEKFFEMRAEHLDKTLSTTVLKRTPKSLQTAVENMNDNKSFLPAMFHSATRVHMF</sequence>
<comment type="caution">
    <text evidence="4">The sequence shown here is derived from an EMBL/GenBank/DDBJ whole genome shotgun (WGS) entry which is preliminary data.</text>
</comment>
<proteinExistence type="predicted"/>
<dbReference type="Proteomes" id="UP001321760">
    <property type="component" value="Unassembled WGS sequence"/>
</dbReference>
<reference evidence="4" key="2">
    <citation type="submission" date="2023-05" db="EMBL/GenBank/DDBJ databases">
        <authorList>
            <consortium name="Lawrence Berkeley National Laboratory"/>
            <person name="Steindorff A."/>
            <person name="Hensen N."/>
            <person name="Bonometti L."/>
            <person name="Westerberg I."/>
            <person name="Brannstrom I.O."/>
            <person name="Guillou S."/>
            <person name="Cros-Aarteil S."/>
            <person name="Calhoun S."/>
            <person name="Haridas S."/>
            <person name="Kuo A."/>
            <person name="Mondo S."/>
            <person name="Pangilinan J."/>
            <person name="Riley R."/>
            <person name="Labutti K."/>
            <person name="Andreopoulos B."/>
            <person name="Lipzen A."/>
            <person name="Chen C."/>
            <person name="Yanf M."/>
            <person name="Daum C."/>
            <person name="Ng V."/>
            <person name="Clum A."/>
            <person name="Ohm R."/>
            <person name="Martin F."/>
            <person name="Silar P."/>
            <person name="Natvig D."/>
            <person name="Lalanne C."/>
            <person name="Gautier V."/>
            <person name="Ament-Velasquez S.L."/>
            <person name="Kruys A."/>
            <person name="Hutchinson M.I."/>
            <person name="Powell A.J."/>
            <person name="Barry K."/>
            <person name="Miller A.N."/>
            <person name="Grigoriev I.V."/>
            <person name="Debuchy R."/>
            <person name="Gladieux P."/>
            <person name="Thoren M.H."/>
            <person name="Johannesson H."/>
        </authorList>
    </citation>
    <scope>NUCLEOTIDE SEQUENCE</scope>
    <source>
        <strain evidence="4">PSN243</strain>
    </source>
</reference>
<evidence type="ECO:0000313" key="5">
    <source>
        <dbReference type="Proteomes" id="UP001321760"/>
    </source>
</evidence>
<feature type="region of interest" description="Disordered" evidence="2">
    <location>
        <begin position="906"/>
        <end position="988"/>
    </location>
</feature>
<reference evidence="4" key="1">
    <citation type="journal article" date="2023" name="Mol. Phylogenet. Evol.">
        <title>Genome-scale phylogeny and comparative genomics of the fungal order Sordariales.</title>
        <authorList>
            <person name="Hensen N."/>
            <person name="Bonometti L."/>
            <person name="Westerberg I."/>
            <person name="Brannstrom I.O."/>
            <person name="Guillou S."/>
            <person name="Cros-Aarteil S."/>
            <person name="Calhoun S."/>
            <person name="Haridas S."/>
            <person name="Kuo A."/>
            <person name="Mondo S."/>
            <person name="Pangilinan J."/>
            <person name="Riley R."/>
            <person name="LaButti K."/>
            <person name="Andreopoulos B."/>
            <person name="Lipzen A."/>
            <person name="Chen C."/>
            <person name="Yan M."/>
            <person name="Daum C."/>
            <person name="Ng V."/>
            <person name="Clum A."/>
            <person name="Steindorff A."/>
            <person name="Ohm R.A."/>
            <person name="Martin F."/>
            <person name="Silar P."/>
            <person name="Natvig D.O."/>
            <person name="Lalanne C."/>
            <person name="Gautier V."/>
            <person name="Ament-Velasquez S.L."/>
            <person name="Kruys A."/>
            <person name="Hutchinson M.I."/>
            <person name="Powell A.J."/>
            <person name="Barry K."/>
            <person name="Miller A.N."/>
            <person name="Grigoriev I.V."/>
            <person name="Debuchy R."/>
            <person name="Gladieux P."/>
            <person name="Hiltunen Thoren M."/>
            <person name="Johannesson H."/>
        </authorList>
    </citation>
    <scope>NUCLEOTIDE SEQUENCE</scope>
    <source>
        <strain evidence="4">PSN243</strain>
    </source>
</reference>
<evidence type="ECO:0000313" key="4">
    <source>
        <dbReference type="EMBL" id="KAK4452015.1"/>
    </source>
</evidence>
<keyword evidence="5" id="KW-1185">Reference proteome</keyword>
<feature type="compositionally biased region" description="Gly residues" evidence="2">
    <location>
        <begin position="1172"/>
        <end position="1194"/>
    </location>
</feature>
<dbReference type="Pfam" id="PF06985">
    <property type="entry name" value="HET"/>
    <property type="match status" value="1"/>
</dbReference>
<feature type="region of interest" description="Disordered" evidence="2">
    <location>
        <begin position="1170"/>
        <end position="1212"/>
    </location>
</feature>
<protein>
    <recommendedName>
        <fullName evidence="3">Heterokaryon incompatibility domain-containing protein</fullName>
    </recommendedName>
</protein>
<feature type="compositionally biased region" description="Basic and acidic residues" evidence="2">
    <location>
        <begin position="1006"/>
        <end position="1016"/>
    </location>
</feature>
<dbReference type="EMBL" id="MU865925">
    <property type="protein sequence ID" value="KAK4452015.1"/>
    <property type="molecule type" value="Genomic_DNA"/>
</dbReference>
<evidence type="ECO:0000256" key="1">
    <source>
        <dbReference type="SAM" id="Coils"/>
    </source>
</evidence>
<evidence type="ECO:0000256" key="2">
    <source>
        <dbReference type="SAM" id="MobiDB-lite"/>
    </source>
</evidence>
<gene>
    <name evidence="4" type="ORF">QBC34DRAFT_456947</name>
</gene>
<feature type="compositionally biased region" description="Acidic residues" evidence="2">
    <location>
        <begin position="1200"/>
        <end position="1212"/>
    </location>
</feature>
<name>A0AAV9GWD8_9PEZI</name>
<dbReference type="PANTHER" id="PTHR10622:SF10">
    <property type="entry name" value="HET DOMAIN-CONTAINING PROTEIN"/>
    <property type="match status" value="1"/>
</dbReference>
<organism evidence="4 5">
    <name type="scientific">Podospora aff. communis PSN243</name>
    <dbReference type="NCBI Taxonomy" id="3040156"/>
    <lineage>
        <taxon>Eukaryota</taxon>
        <taxon>Fungi</taxon>
        <taxon>Dikarya</taxon>
        <taxon>Ascomycota</taxon>
        <taxon>Pezizomycotina</taxon>
        <taxon>Sordariomycetes</taxon>
        <taxon>Sordariomycetidae</taxon>
        <taxon>Sordariales</taxon>
        <taxon>Podosporaceae</taxon>
        <taxon>Podospora</taxon>
    </lineage>
</organism>